<proteinExistence type="predicted"/>
<dbReference type="SUPFAM" id="SSF50978">
    <property type="entry name" value="WD40 repeat-like"/>
    <property type="match status" value="1"/>
</dbReference>
<dbReference type="Proteomes" id="UP001153555">
    <property type="component" value="Unassembled WGS sequence"/>
</dbReference>
<name>A0A9N7NMX2_STRHE</name>
<dbReference type="EMBL" id="CACSLK010028053">
    <property type="protein sequence ID" value="CAA0834836.1"/>
    <property type="molecule type" value="Genomic_DNA"/>
</dbReference>
<dbReference type="InterPro" id="IPR036322">
    <property type="entry name" value="WD40_repeat_dom_sf"/>
</dbReference>
<evidence type="ECO:0000313" key="1">
    <source>
        <dbReference type="EMBL" id="CAA0834836.1"/>
    </source>
</evidence>
<reference evidence="1" key="1">
    <citation type="submission" date="2019-12" db="EMBL/GenBank/DDBJ databases">
        <authorList>
            <person name="Scholes J."/>
        </authorList>
    </citation>
    <scope>NUCLEOTIDE SEQUENCE</scope>
</reference>
<protein>
    <submittedName>
        <fullName evidence="1">Uncharacterized protein</fullName>
    </submittedName>
</protein>
<dbReference type="GO" id="GO:0000462">
    <property type="term" value="P:maturation of SSU-rRNA from tricistronic rRNA transcript (SSU-rRNA, 5.8S rRNA, LSU-rRNA)"/>
    <property type="evidence" value="ECO:0007669"/>
    <property type="project" value="TreeGrafter"/>
</dbReference>
<gene>
    <name evidence="1" type="ORF">SHERM_02643</name>
</gene>
<comment type="caution">
    <text evidence="1">The sequence shown here is derived from an EMBL/GenBank/DDBJ whole genome shotgun (WGS) entry which is preliminary data.</text>
</comment>
<dbReference type="InterPro" id="IPR015943">
    <property type="entry name" value="WD40/YVTN_repeat-like_dom_sf"/>
</dbReference>
<keyword evidence="2" id="KW-1185">Reference proteome</keyword>
<dbReference type="GO" id="GO:0032040">
    <property type="term" value="C:small-subunit processome"/>
    <property type="evidence" value="ECO:0007669"/>
    <property type="project" value="TreeGrafter"/>
</dbReference>
<dbReference type="PANTHER" id="PTHR22851:SF0">
    <property type="entry name" value="DDB1- AND CUL4-ASSOCIATED FACTOR 13"/>
    <property type="match status" value="1"/>
</dbReference>
<dbReference type="OrthoDB" id="10249065at2759"/>
<dbReference type="AlphaFoldDB" id="A0A9N7NMX2"/>
<organism evidence="1 2">
    <name type="scientific">Striga hermonthica</name>
    <name type="common">Purple witchweed</name>
    <name type="synonym">Buchnera hermonthica</name>
    <dbReference type="NCBI Taxonomy" id="68872"/>
    <lineage>
        <taxon>Eukaryota</taxon>
        <taxon>Viridiplantae</taxon>
        <taxon>Streptophyta</taxon>
        <taxon>Embryophyta</taxon>
        <taxon>Tracheophyta</taxon>
        <taxon>Spermatophyta</taxon>
        <taxon>Magnoliopsida</taxon>
        <taxon>eudicotyledons</taxon>
        <taxon>Gunneridae</taxon>
        <taxon>Pentapetalae</taxon>
        <taxon>asterids</taxon>
        <taxon>lamiids</taxon>
        <taxon>Lamiales</taxon>
        <taxon>Orobanchaceae</taxon>
        <taxon>Buchnereae</taxon>
        <taxon>Striga</taxon>
    </lineage>
</organism>
<sequence length="436" mass="49330">MKVKVISRSTDEFTRERSQDLQCSVISSFDPSSLRTQEKAVEYVRALNAAKLGKIFARPFIGALDGHIDAISSMAKNPVHLKGIFSGSVDGGGQFRQFPGHQGITKPRSVPLAVYIWKNAFWAVDRQYEGEFFATAGAQVDIWNHDRSQPVNSFEWGKDTVISIRFNPAEPNLLATSSRILHRRRIDRIDRRTERSTVAARRLLLAEHVVREPNTELAKSINSISPPWCSGANALKLWRLRQHFVNTINLLLFEANYKVRIDFLDGHFVSFPTAYRNLHNFNTFVPLHHGGEMEFSDFANSVLQDRHYWKLMGSYRSSSCSGPIDLPPVQDPIDLPPVQDPIDPPPVQYPFHPPPPVQDPFNTSPVQTPINHPLVVPPQPSLASAHVAKFAFLRPFLKPLSSFPLTWTTISQGLRDYVANILTTESIPWMQLIWKV</sequence>
<accession>A0A9N7NMX2</accession>
<dbReference type="InterPro" id="IPR051733">
    <property type="entry name" value="WD_repeat_DCAF13/WDSOF1"/>
</dbReference>
<evidence type="ECO:0000313" key="2">
    <source>
        <dbReference type="Proteomes" id="UP001153555"/>
    </source>
</evidence>
<dbReference type="Gene3D" id="2.130.10.10">
    <property type="entry name" value="YVTN repeat-like/Quinoprotein amine dehydrogenase"/>
    <property type="match status" value="1"/>
</dbReference>
<dbReference type="PANTHER" id="PTHR22851">
    <property type="entry name" value="U3 SMALL NUCLEOLAR RNA U3 SNORNA ASSOCIATED PROTEIN"/>
    <property type="match status" value="1"/>
</dbReference>